<evidence type="ECO:0000256" key="1">
    <source>
        <dbReference type="ARBA" id="ARBA00022729"/>
    </source>
</evidence>
<gene>
    <name evidence="3" type="ORF">Hfx1149_14940</name>
</gene>
<dbReference type="InterPro" id="IPR013517">
    <property type="entry name" value="FG-GAP"/>
</dbReference>
<dbReference type="PANTHER" id="PTHR16026:SF0">
    <property type="entry name" value="CARTILAGE ACIDIC PROTEIN 1"/>
    <property type="match status" value="1"/>
</dbReference>
<dbReference type="Pfam" id="PF13517">
    <property type="entry name" value="FG-GAP_3"/>
    <property type="match status" value="3"/>
</dbReference>
<dbReference type="PANTHER" id="PTHR16026">
    <property type="entry name" value="CARTILAGE ACIDIC PROTEIN 1"/>
    <property type="match status" value="1"/>
</dbReference>
<comment type="caution">
    <text evidence="3">The sequence shown here is derived from an EMBL/GenBank/DDBJ whole genome shotgun (WGS) entry which is preliminary data.</text>
</comment>
<evidence type="ECO:0000313" key="3">
    <source>
        <dbReference type="EMBL" id="KAB1185352.1"/>
    </source>
</evidence>
<reference evidence="3" key="1">
    <citation type="submission" date="2019-09" db="EMBL/GenBank/DDBJ databases">
        <title>Genomic analysis of Haloferax sp. CBA1149.</title>
        <authorList>
            <person name="Roh S.W."/>
        </authorList>
    </citation>
    <scope>NUCLEOTIDE SEQUENCE</scope>
    <source>
        <strain evidence="3">CBA1149</strain>
    </source>
</reference>
<dbReference type="SUPFAM" id="SSF69318">
    <property type="entry name" value="Integrin alpha N-terminal domain"/>
    <property type="match status" value="2"/>
</dbReference>
<sequence>MDTKHVLTIALAFAVVLAGISLGPSYLEQDTDAPEPARLAFSDVTDQSGLDYEAVGSGVGSGNSGVYVADVNKDSWPDLLTIGGESPALFVNDGGQFVKSDALQTVDRSIKSAVFVDVERDGWTDLFLFAHDGSVVAFRNDGGQFVRADYGVGNLTYPLGATAADYDRDGDTDLFVYQSGSWHESKPEGYFSLDERITEDNGNTNYLYENVGGEFRRVDSESISGNHWSLAASFVDLTGDGYPDIHVANDYNNDTLYINTGDGTFDRRTLGGSTARNGMASEVADVTNDGRPDVFVSNIWFPKLKGNMSKERYERLKRLLDFVVHSGRTKGNTLLVNQGDGEFADRADELNVRHGGWGWAASATDFDNDGDRDIVHTTQIVVRIDRDDPVYTYPMVFQGDGGEFASVNASTHSMRETDGRGLATLDYDHDGEQELVVATYDDAFVVYDNEADTAGQNSLQLRVVDENDATALGAVVTVHAGADTHVIQQSANVDYLSQDTRVEHVGVGTHDSVTLKVEWPDGTTRTFEDVAVNQRLRVTKDGPVVAAPLNETT</sequence>
<dbReference type="AlphaFoldDB" id="A0A643JV72"/>
<keyword evidence="1" id="KW-0732">Signal</keyword>
<evidence type="ECO:0000259" key="2">
    <source>
        <dbReference type="Pfam" id="PF07593"/>
    </source>
</evidence>
<dbReference type="Gene3D" id="2.130.10.130">
    <property type="entry name" value="Integrin alpha, N-terminal"/>
    <property type="match status" value="2"/>
</dbReference>
<feature type="domain" description="ASPIC/UnbV" evidence="2">
    <location>
        <begin position="471"/>
        <end position="536"/>
    </location>
</feature>
<name>A0A643JV72_9EURY</name>
<dbReference type="InterPro" id="IPR011519">
    <property type="entry name" value="UnbV_ASPIC"/>
</dbReference>
<accession>A0A643JV72</accession>
<dbReference type="InterPro" id="IPR027039">
    <property type="entry name" value="Crtac1"/>
</dbReference>
<dbReference type="EMBL" id="VZUS01000004">
    <property type="protein sequence ID" value="KAB1185352.1"/>
    <property type="molecule type" value="Genomic_DNA"/>
</dbReference>
<proteinExistence type="predicted"/>
<dbReference type="InterPro" id="IPR028994">
    <property type="entry name" value="Integrin_alpha_N"/>
</dbReference>
<protein>
    <submittedName>
        <fullName evidence="3">CRTAC1 family protein</fullName>
    </submittedName>
</protein>
<dbReference type="RefSeq" id="WP_151139523.1">
    <property type="nucleotide sequence ID" value="NZ_VZUS01000004.1"/>
</dbReference>
<dbReference type="Pfam" id="PF07593">
    <property type="entry name" value="UnbV_ASPIC"/>
    <property type="match status" value="1"/>
</dbReference>
<organism evidence="3">
    <name type="scientific">Haloferax sp. CBA1149</name>
    <dbReference type="NCBI Taxonomy" id="2650753"/>
    <lineage>
        <taxon>Archaea</taxon>
        <taxon>Methanobacteriati</taxon>
        <taxon>Methanobacteriota</taxon>
        <taxon>Stenosarchaea group</taxon>
        <taxon>Halobacteria</taxon>
        <taxon>Halobacteriales</taxon>
        <taxon>Haloferacaceae</taxon>
        <taxon>Haloferax</taxon>
    </lineage>
</organism>